<reference evidence="3 4" key="1">
    <citation type="submission" date="2019-01" db="EMBL/GenBank/DDBJ databases">
        <title>Draft genome sequence of Psathyrella aberdarensis IHI B618.</title>
        <authorList>
            <person name="Buettner E."/>
            <person name="Kellner H."/>
        </authorList>
    </citation>
    <scope>NUCLEOTIDE SEQUENCE [LARGE SCALE GENOMIC DNA]</scope>
    <source>
        <strain evidence="3 4">IHI B618</strain>
    </source>
</reference>
<evidence type="ECO:0000313" key="3">
    <source>
        <dbReference type="EMBL" id="RXW15353.1"/>
    </source>
</evidence>
<dbReference type="OrthoDB" id="3098772at2759"/>
<keyword evidence="2" id="KW-0732">Signal</keyword>
<evidence type="ECO:0000313" key="4">
    <source>
        <dbReference type="Proteomes" id="UP000290288"/>
    </source>
</evidence>
<dbReference type="Proteomes" id="UP000290288">
    <property type="component" value="Unassembled WGS sequence"/>
</dbReference>
<comment type="caution">
    <text evidence="3">The sequence shown here is derived from an EMBL/GenBank/DDBJ whole genome shotgun (WGS) entry which is preliminary data.</text>
</comment>
<protein>
    <submittedName>
        <fullName evidence="3">Uncharacterized protein</fullName>
    </submittedName>
</protein>
<feature type="region of interest" description="Disordered" evidence="1">
    <location>
        <begin position="116"/>
        <end position="135"/>
    </location>
</feature>
<accession>A0A4Q2D781</accession>
<evidence type="ECO:0000256" key="1">
    <source>
        <dbReference type="SAM" id="MobiDB-lite"/>
    </source>
</evidence>
<feature type="signal peptide" evidence="2">
    <location>
        <begin position="1"/>
        <end position="21"/>
    </location>
</feature>
<sequence length="425" mass="46350">MKFTPSFAVLAVLVANGLVNATPIPRDTDLEVREFVDTEIEDVWARYYDDELDARDFLDVEEDLAFRELLDADDYLEARADKAAKAAKKFAKDAGEYVYSNAPALINSADRKLKAAKSLNPPGPSPAQRAHEAAKKGKREFLEFDDYLEVRAEKAAKAAKKVGEHIYSNAPALINSADRKIKASKSLNPPGPSPAQRAHEAAKKGKREFLNFDDYLEVRADKAAKAAKKFAKDAGEYVYSNAPALINSADRKLKAAKSLNPPGPSPAQRAHEAAKKGKREFVDFDDYLEARADKAAKAAKKFAKDAGEYVYSNAPALINSADRKLKAAKSLNPPGPSPAQRAHEAVKKGKREFLDADDYLEARADKAAKAAKKFAKDAGEYVYSNAPALINSADRKLKAAKSINRPGPSPAQRAHEAAKKATRKP</sequence>
<feature type="region of interest" description="Disordered" evidence="1">
    <location>
        <begin position="183"/>
        <end position="204"/>
    </location>
</feature>
<gene>
    <name evidence="3" type="ORF">EST38_g10501</name>
</gene>
<feature type="region of interest" description="Disordered" evidence="1">
    <location>
        <begin position="395"/>
        <end position="425"/>
    </location>
</feature>
<keyword evidence="4" id="KW-1185">Reference proteome</keyword>
<dbReference type="AlphaFoldDB" id="A0A4Q2D781"/>
<feature type="region of interest" description="Disordered" evidence="1">
    <location>
        <begin position="253"/>
        <end position="277"/>
    </location>
</feature>
<evidence type="ECO:0000256" key="2">
    <source>
        <dbReference type="SAM" id="SignalP"/>
    </source>
</evidence>
<name>A0A4Q2D781_9AGAR</name>
<feature type="region of interest" description="Disordered" evidence="1">
    <location>
        <begin position="325"/>
        <end position="348"/>
    </location>
</feature>
<organism evidence="3 4">
    <name type="scientific">Candolleomyces aberdarensis</name>
    <dbReference type="NCBI Taxonomy" id="2316362"/>
    <lineage>
        <taxon>Eukaryota</taxon>
        <taxon>Fungi</taxon>
        <taxon>Dikarya</taxon>
        <taxon>Basidiomycota</taxon>
        <taxon>Agaricomycotina</taxon>
        <taxon>Agaricomycetes</taxon>
        <taxon>Agaricomycetidae</taxon>
        <taxon>Agaricales</taxon>
        <taxon>Agaricineae</taxon>
        <taxon>Psathyrellaceae</taxon>
        <taxon>Candolleomyces</taxon>
    </lineage>
</organism>
<dbReference type="EMBL" id="SDEE01000563">
    <property type="protein sequence ID" value="RXW15353.1"/>
    <property type="molecule type" value="Genomic_DNA"/>
</dbReference>
<feature type="chain" id="PRO_5020927699" evidence="2">
    <location>
        <begin position="22"/>
        <end position="425"/>
    </location>
</feature>
<proteinExistence type="predicted"/>